<organism evidence="1">
    <name type="scientific">hydrothermal vent metagenome</name>
    <dbReference type="NCBI Taxonomy" id="652676"/>
    <lineage>
        <taxon>unclassified sequences</taxon>
        <taxon>metagenomes</taxon>
        <taxon>ecological metagenomes</taxon>
    </lineage>
</organism>
<reference evidence="1" key="1">
    <citation type="submission" date="2016-10" db="EMBL/GenBank/DDBJ databases">
        <authorList>
            <person name="de Groot N.N."/>
        </authorList>
    </citation>
    <scope>NUCLEOTIDE SEQUENCE</scope>
</reference>
<proteinExistence type="predicted"/>
<sequence>MAFLETLSLLRDDETFFKNNDTKKPAFCGLFSGFNNRLRPLHKYE</sequence>
<dbReference type="AlphaFoldDB" id="A0A1W1E0L6"/>
<evidence type="ECO:0000313" key="1">
    <source>
        <dbReference type="EMBL" id="SFV87512.1"/>
    </source>
</evidence>
<accession>A0A1W1E0L6</accession>
<dbReference type="EMBL" id="FPHZ01000028">
    <property type="protein sequence ID" value="SFV87512.1"/>
    <property type="molecule type" value="Genomic_DNA"/>
</dbReference>
<name>A0A1W1E0L6_9ZZZZ</name>
<protein>
    <submittedName>
        <fullName evidence="1">Uncharacterized protein</fullName>
    </submittedName>
</protein>
<gene>
    <name evidence="1" type="ORF">MNB_SUP05-SYMBIONT-5-1451</name>
</gene>